<dbReference type="EMBL" id="GU942962">
    <property type="protein sequence ID" value="ADD93050.1"/>
    <property type="molecule type" value="Genomic_DNA"/>
</dbReference>
<name>D6PBE9_9ARCH</name>
<evidence type="ECO:0000313" key="1">
    <source>
        <dbReference type="EMBL" id="ADD93050.1"/>
    </source>
</evidence>
<proteinExistence type="predicted"/>
<sequence>MSQDRIPTEDSPSTEKMLFLQENMVHLVNQMSMPVIEVSLVLSKYLNRMVDELENKAAISDEVLPENVLNPWPIEATGDLETGGGMPLERILEIVDQDRMDILDTLIRTVINTTELPFMDAVLALRRWEQLARTQLSFASGVGQLFSPMDLPEEF</sequence>
<protein>
    <submittedName>
        <fullName evidence="1">Uncharacterized protein</fullName>
    </submittedName>
</protein>
<organism evidence="1">
    <name type="scientific">uncultured archaeon MedDCM-OCT-S05-C10</name>
    <dbReference type="NCBI Taxonomy" id="743088"/>
    <lineage>
        <taxon>Archaea</taxon>
        <taxon>environmental samples</taxon>
    </lineage>
</organism>
<dbReference type="AlphaFoldDB" id="D6PBE9"/>
<reference evidence="1" key="1">
    <citation type="journal article" date="2010" name="ISME J.">
        <title>Metagenome of the Mediterranean deep chlorophyll maximum studied by direct and fosmid library 454 pyrosequencing.</title>
        <authorList>
            <person name="Ghai R."/>
            <person name="Martin-Cuadrado A.B."/>
            <person name="Molto A.G."/>
            <person name="Heredia I.G."/>
            <person name="Cabrera R."/>
            <person name="Martin J."/>
            <person name="Verdu M."/>
            <person name="Deschamps P."/>
            <person name="Moreira D."/>
            <person name="Lopez-Garcia P."/>
            <person name="Mira A."/>
            <person name="Rodriguez-Valera F."/>
        </authorList>
    </citation>
    <scope>NUCLEOTIDE SEQUENCE</scope>
</reference>
<accession>D6PBE9</accession>